<dbReference type="Pfam" id="PF19579">
    <property type="entry name" value="FtsL_2"/>
    <property type="match status" value="1"/>
</dbReference>
<evidence type="ECO:0000256" key="2">
    <source>
        <dbReference type="SAM" id="Phobius"/>
    </source>
</evidence>
<organism evidence="3 4">
    <name type="scientific">Sediminitomix flava</name>
    <dbReference type="NCBI Taxonomy" id="379075"/>
    <lineage>
        <taxon>Bacteria</taxon>
        <taxon>Pseudomonadati</taxon>
        <taxon>Bacteroidota</taxon>
        <taxon>Cytophagia</taxon>
        <taxon>Cytophagales</taxon>
        <taxon>Flammeovirgaceae</taxon>
        <taxon>Sediminitomix</taxon>
    </lineage>
</organism>
<feature type="region of interest" description="Disordered" evidence="1">
    <location>
        <begin position="1"/>
        <end position="25"/>
    </location>
</feature>
<gene>
    <name evidence="3" type="ORF">BC781_103313</name>
</gene>
<evidence type="ECO:0000313" key="4">
    <source>
        <dbReference type="Proteomes" id="UP000245535"/>
    </source>
</evidence>
<evidence type="ECO:0000256" key="1">
    <source>
        <dbReference type="SAM" id="MobiDB-lite"/>
    </source>
</evidence>
<dbReference type="InterPro" id="IPR045755">
    <property type="entry name" value="FtsL-like"/>
</dbReference>
<dbReference type="Proteomes" id="UP000245535">
    <property type="component" value="Unassembled WGS sequence"/>
</dbReference>
<dbReference type="OrthoDB" id="981249at2"/>
<evidence type="ECO:0000313" key="3">
    <source>
        <dbReference type="EMBL" id="PWJ42063.1"/>
    </source>
</evidence>
<keyword evidence="2" id="KW-0812">Transmembrane</keyword>
<keyword evidence="4" id="KW-1185">Reference proteome</keyword>
<accession>A0A315ZAH6</accession>
<proteinExistence type="predicted"/>
<dbReference type="EMBL" id="QGDO01000003">
    <property type="protein sequence ID" value="PWJ42063.1"/>
    <property type="molecule type" value="Genomic_DNA"/>
</dbReference>
<dbReference type="RefSeq" id="WP_109618673.1">
    <property type="nucleotide sequence ID" value="NZ_QGDO01000003.1"/>
</dbReference>
<keyword evidence="2" id="KW-0472">Membrane</keyword>
<keyword evidence="2" id="KW-1133">Transmembrane helix</keyword>
<evidence type="ECO:0008006" key="5">
    <source>
        <dbReference type="Google" id="ProtNLM"/>
    </source>
</evidence>
<comment type="caution">
    <text evidence="3">The sequence shown here is derived from an EMBL/GenBank/DDBJ whole genome shotgun (WGS) entry which is preliminary data.</text>
</comment>
<reference evidence="3 4" key="1">
    <citation type="submission" date="2018-03" db="EMBL/GenBank/DDBJ databases">
        <title>Genomic Encyclopedia of Archaeal and Bacterial Type Strains, Phase II (KMG-II): from individual species to whole genera.</title>
        <authorList>
            <person name="Goeker M."/>
        </authorList>
    </citation>
    <scope>NUCLEOTIDE SEQUENCE [LARGE SCALE GENOMIC DNA]</scope>
    <source>
        <strain evidence="3 4">DSM 28229</strain>
    </source>
</reference>
<feature type="transmembrane region" description="Helical" evidence="2">
    <location>
        <begin position="39"/>
        <end position="58"/>
    </location>
</feature>
<protein>
    <recommendedName>
        <fullName evidence="5">Cell division protein FtsL</fullName>
    </recommendedName>
</protein>
<sequence length="125" mass="14704">MKAKNKPRNIPLSQNKTEYSEPIRPQKKRVLPNGYRDSAVFRFLPFFIYATILGVLYIGNTFYTEKKYTEIESLKSKVDQLRIDYRTLKYDYLNMAKRSKIDGKVRKNGLYPTNTSPVIIEVDKD</sequence>
<dbReference type="AlphaFoldDB" id="A0A315ZAH6"/>
<name>A0A315ZAH6_SEDFL</name>